<protein>
    <submittedName>
        <fullName evidence="12">Type I secretion system permease/ATPase</fullName>
    </submittedName>
</protein>
<dbReference type="AlphaFoldDB" id="A0A9X0XEP1"/>
<evidence type="ECO:0000313" key="12">
    <source>
        <dbReference type="EMBL" id="MBL0720279.1"/>
    </source>
</evidence>
<dbReference type="PROSITE" id="PS50893">
    <property type="entry name" value="ABC_TRANSPORTER_2"/>
    <property type="match status" value="1"/>
</dbReference>
<comment type="subcellular location">
    <subcellularLocation>
        <location evidence="1">Cell membrane</location>
        <topology evidence="1">Multi-pass membrane protein</topology>
    </subcellularLocation>
</comment>
<dbReference type="GO" id="GO:0005524">
    <property type="term" value="F:ATP binding"/>
    <property type="evidence" value="ECO:0007669"/>
    <property type="project" value="UniProtKB-KW"/>
</dbReference>
<dbReference type="InterPro" id="IPR011527">
    <property type="entry name" value="ABC1_TM_dom"/>
</dbReference>
<dbReference type="Pfam" id="PF00664">
    <property type="entry name" value="ABC_membrane"/>
    <property type="match status" value="1"/>
</dbReference>
<gene>
    <name evidence="12" type="ORF">JI742_10300</name>
</gene>
<sequence>MSPNPSAPRGPLDELAGALSSLRGHARLALGYSLVVNLLALAPTFYMLETYGRVVNSRSENTLLMLTVAVLLAYLVMEGADWVRGQVLHKAAVRLDAQLRSRLFDATFEAQLRGMPLGPQALNDLKTLGSFVAGPVMSALVDAPMSLFFIVFIFLVSPVLGAVVLLAALAMIVIGLVAERRTRPVLTAAQRSGVEAQRYATTSLQNAQVIEALGMWASIRDRWLSKQNLMLAQQAEASDHTGTGAALSKFVQIAQGSLVLGVAAWLSLAGELDPNGIAMMVAWTLSSRSLGPLQQLITQWRQVIQVRDSQQRLRQFLAGMPPRQPAMALPAPRGALQVEQLVAGPPNSAVPVLKGLNLQLAAGEAMAVVGPSASGKSTLARLLIGLWPATAGRVRLDGVDIYAWNKEELGPHIGYLPQEVELLDGSLADNIARFGEADPLLVQRAVQQVGLEEMVAGLPEGLETRIGAGGVVLSGGQRQRVALARAIYGQPKFIVLDEPNASLDEAGDRALLHTLQGLKAQGTTLVVMTHRTSVLPAIDRILVLREGTAAAFGPRDEVMAALRGQPPGAAPAARPQLASEGHGA</sequence>
<feature type="domain" description="ABC transmembrane type-1" evidence="11">
    <location>
        <begin position="28"/>
        <end position="305"/>
    </location>
</feature>
<accession>A0A9X0XEP1</accession>
<dbReference type="SUPFAM" id="SSF90123">
    <property type="entry name" value="ABC transporter transmembrane region"/>
    <property type="match status" value="1"/>
</dbReference>
<dbReference type="GO" id="GO:0030253">
    <property type="term" value="P:protein secretion by the type I secretion system"/>
    <property type="evidence" value="ECO:0007669"/>
    <property type="project" value="InterPro"/>
</dbReference>
<dbReference type="RefSeq" id="WP_201826213.1">
    <property type="nucleotide sequence ID" value="NZ_JAERRA010000001.1"/>
</dbReference>
<evidence type="ECO:0000256" key="4">
    <source>
        <dbReference type="ARBA" id="ARBA00022741"/>
    </source>
</evidence>
<dbReference type="PANTHER" id="PTHR24221:SF248">
    <property type="entry name" value="ABC TRANSPORTER TRANSMEMBRANE REGION"/>
    <property type="match status" value="1"/>
</dbReference>
<dbReference type="InterPro" id="IPR003439">
    <property type="entry name" value="ABC_transporter-like_ATP-bd"/>
</dbReference>
<dbReference type="InterPro" id="IPR036640">
    <property type="entry name" value="ABC1_TM_sf"/>
</dbReference>
<dbReference type="EMBL" id="JAERRA010000001">
    <property type="protein sequence ID" value="MBL0720279.1"/>
    <property type="molecule type" value="Genomic_DNA"/>
</dbReference>
<keyword evidence="7 9" id="KW-0472">Membrane</keyword>
<organism evidence="12 13">
    <name type="scientific">Aquariibacter lacus</name>
    <dbReference type="NCBI Taxonomy" id="2801332"/>
    <lineage>
        <taxon>Bacteria</taxon>
        <taxon>Pseudomonadati</taxon>
        <taxon>Pseudomonadota</taxon>
        <taxon>Betaproteobacteria</taxon>
        <taxon>Burkholderiales</taxon>
        <taxon>Sphaerotilaceae</taxon>
        <taxon>Aquariibacter</taxon>
    </lineage>
</organism>
<keyword evidence="3 9" id="KW-0812">Transmembrane</keyword>
<dbReference type="PROSITE" id="PS00211">
    <property type="entry name" value="ABC_TRANSPORTER_1"/>
    <property type="match status" value="1"/>
</dbReference>
<feature type="region of interest" description="Disordered" evidence="8">
    <location>
        <begin position="565"/>
        <end position="584"/>
    </location>
</feature>
<feature type="transmembrane region" description="Helical" evidence="9">
    <location>
        <begin position="60"/>
        <end position="77"/>
    </location>
</feature>
<feature type="compositionally biased region" description="Low complexity" evidence="8">
    <location>
        <begin position="565"/>
        <end position="578"/>
    </location>
</feature>
<evidence type="ECO:0000259" key="10">
    <source>
        <dbReference type="PROSITE" id="PS50893"/>
    </source>
</evidence>
<dbReference type="Gene3D" id="3.40.50.300">
    <property type="entry name" value="P-loop containing nucleotide triphosphate hydrolases"/>
    <property type="match status" value="1"/>
</dbReference>
<keyword evidence="2" id="KW-1003">Cell membrane</keyword>
<evidence type="ECO:0000313" key="13">
    <source>
        <dbReference type="Proteomes" id="UP000643207"/>
    </source>
</evidence>
<dbReference type="InterPro" id="IPR017871">
    <property type="entry name" value="ABC_transporter-like_CS"/>
</dbReference>
<keyword evidence="13" id="KW-1185">Reference proteome</keyword>
<dbReference type="SUPFAM" id="SSF52540">
    <property type="entry name" value="P-loop containing nucleoside triphosphate hydrolases"/>
    <property type="match status" value="1"/>
</dbReference>
<dbReference type="Proteomes" id="UP000643207">
    <property type="component" value="Unassembled WGS sequence"/>
</dbReference>
<dbReference type="PROSITE" id="PS50929">
    <property type="entry name" value="ABC_TM1F"/>
    <property type="match status" value="1"/>
</dbReference>
<dbReference type="GO" id="GO:0030256">
    <property type="term" value="C:type I protein secretion system complex"/>
    <property type="evidence" value="ECO:0007669"/>
    <property type="project" value="InterPro"/>
</dbReference>
<evidence type="ECO:0000256" key="7">
    <source>
        <dbReference type="ARBA" id="ARBA00023136"/>
    </source>
</evidence>
<proteinExistence type="predicted"/>
<dbReference type="GO" id="GO:0034040">
    <property type="term" value="F:ATPase-coupled lipid transmembrane transporter activity"/>
    <property type="evidence" value="ECO:0007669"/>
    <property type="project" value="TreeGrafter"/>
</dbReference>
<evidence type="ECO:0000256" key="1">
    <source>
        <dbReference type="ARBA" id="ARBA00004651"/>
    </source>
</evidence>
<reference evidence="12 13" key="1">
    <citation type="submission" date="2021-01" db="EMBL/GenBank/DDBJ databases">
        <title>Piscinibacter sp. Jin2 Genome sequencing and assembly.</title>
        <authorList>
            <person name="Kim I."/>
        </authorList>
    </citation>
    <scope>NUCLEOTIDE SEQUENCE [LARGE SCALE GENOMIC DNA]</scope>
    <source>
        <strain evidence="12 13">Jin2</strain>
    </source>
</reference>
<name>A0A9X0XEP1_9BURK</name>
<dbReference type="Pfam" id="PF00005">
    <property type="entry name" value="ABC_tran"/>
    <property type="match status" value="1"/>
</dbReference>
<evidence type="ECO:0000256" key="3">
    <source>
        <dbReference type="ARBA" id="ARBA00022692"/>
    </source>
</evidence>
<dbReference type="GO" id="GO:0016887">
    <property type="term" value="F:ATP hydrolysis activity"/>
    <property type="evidence" value="ECO:0007669"/>
    <property type="project" value="InterPro"/>
</dbReference>
<dbReference type="SMART" id="SM00382">
    <property type="entry name" value="AAA"/>
    <property type="match status" value="1"/>
</dbReference>
<dbReference type="InterPro" id="IPR039421">
    <property type="entry name" value="Type_1_exporter"/>
</dbReference>
<dbReference type="Gene3D" id="1.20.1560.10">
    <property type="entry name" value="ABC transporter type 1, transmembrane domain"/>
    <property type="match status" value="1"/>
</dbReference>
<evidence type="ECO:0000256" key="6">
    <source>
        <dbReference type="ARBA" id="ARBA00022989"/>
    </source>
</evidence>
<evidence type="ECO:0000256" key="5">
    <source>
        <dbReference type="ARBA" id="ARBA00022840"/>
    </source>
</evidence>
<feature type="domain" description="ABC transporter" evidence="10">
    <location>
        <begin position="336"/>
        <end position="571"/>
    </location>
</feature>
<dbReference type="GO" id="GO:0140359">
    <property type="term" value="F:ABC-type transporter activity"/>
    <property type="evidence" value="ECO:0007669"/>
    <property type="project" value="InterPro"/>
</dbReference>
<dbReference type="NCBIfam" id="TIGR01842">
    <property type="entry name" value="type_I_sec_PrtD"/>
    <property type="match status" value="1"/>
</dbReference>
<dbReference type="InterPro" id="IPR027417">
    <property type="entry name" value="P-loop_NTPase"/>
</dbReference>
<evidence type="ECO:0000256" key="2">
    <source>
        <dbReference type="ARBA" id="ARBA00022475"/>
    </source>
</evidence>
<evidence type="ECO:0000256" key="9">
    <source>
        <dbReference type="SAM" id="Phobius"/>
    </source>
</evidence>
<keyword evidence="5" id="KW-0067">ATP-binding</keyword>
<feature type="transmembrane region" description="Helical" evidence="9">
    <location>
        <begin position="29"/>
        <end position="48"/>
    </location>
</feature>
<keyword evidence="6 9" id="KW-1133">Transmembrane helix</keyword>
<comment type="caution">
    <text evidence="12">The sequence shown here is derived from an EMBL/GenBank/DDBJ whole genome shotgun (WGS) entry which is preliminary data.</text>
</comment>
<keyword evidence="4" id="KW-0547">Nucleotide-binding</keyword>
<dbReference type="GO" id="GO:0005886">
    <property type="term" value="C:plasma membrane"/>
    <property type="evidence" value="ECO:0007669"/>
    <property type="project" value="UniProtKB-SubCell"/>
</dbReference>
<feature type="transmembrane region" description="Helical" evidence="9">
    <location>
        <begin position="147"/>
        <end position="177"/>
    </location>
</feature>
<dbReference type="InterPro" id="IPR003593">
    <property type="entry name" value="AAA+_ATPase"/>
</dbReference>
<evidence type="ECO:0000259" key="11">
    <source>
        <dbReference type="PROSITE" id="PS50929"/>
    </source>
</evidence>
<dbReference type="InterPro" id="IPR010128">
    <property type="entry name" value="ATPase_T1SS_PrtD-like"/>
</dbReference>
<dbReference type="PANTHER" id="PTHR24221">
    <property type="entry name" value="ATP-BINDING CASSETTE SUB-FAMILY B"/>
    <property type="match status" value="1"/>
</dbReference>
<evidence type="ECO:0000256" key="8">
    <source>
        <dbReference type="SAM" id="MobiDB-lite"/>
    </source>
</evidence>